<dbReference type="EMBL" id="CAFBLF010000112">
    <property type="protein sequence ID" value="CAB4868749.1"/>
    <property type="molecule type" value="Genomic_DNA"/>
</dbReference>
<sequence length="66" mass="7583">MTLRLEPELDNDLGDVAELLGLSKQQVVAQAVAIFLEAQKNRLEMRRTVEMILQRDAELMKRLEDS</sequence>
<evidence type="ECO:0000313" key="2">
    <source>
        <dbReference type="EMBL" id="CAB4868749.1"/>
    </source>
</evidence>
<proteinExistence type="predicted"/>
<accession>A0A6J7DK94</accession>
<dbReference type="AlphaFoldDB" id="A0A6J7DK94"/>
<dbReference type="EMBL" id="CAEZVJ010000050">
    <property type="protein sequence ID" value="CAB4627919.1"/>
    <property type="molecule type" value="Genomic_DNA"/>
</dbReference>
<organism evidence="2">
    <name type="scientific">freshwater metagenome</name>
    <dbReference type="NCBI Taxonomy" id="449393"/>
    <lineage>
        <taxon>unclassified sequences</taxon>
        <taxon>metagenomes</taxon>
        <taxon>ecological metagenomes</taxon>
    </lineage>
</organism>
<protein>
    <submittedName>
        <fullName evidence="2">Unannotated protein</fullName>
    </submittedName>
</protein>
<reference evidence="2" key="1">
    <citation type="submission" date="2020-05" db="EMBL/GenBank/DDBJ databases">
        <authorList>
            <person name="Chiriac C."/>
            <person name="Salcher M."/>
            <person name="Ghai R."/>
            <person name="Kavagutti S V."/>
        </authorList>
    </citation>
    <scope>NUCLEOTIDE SEQUENCE</scope>
</reference>
<evidence type="ECO:0000313" key="1">
    <source>
        <dbReference type="EMBL" id="CAB4627919.1"/>
    </source>
</evidence>
<name>A0A6J7DK94_9ZZZZ</name>
<gene>
    <name evidence="1" type="ORF">UFOPK1961_00569</name>
    <name evidence="2" type="ORF">UFOPK3339_00781</name>
</gene>